<evidence type="ECO:0000256" key="5">
    <source>
        <dbReference type="ARBA" id="ARBA00023136"/>
    </source>
</evidence>
<keyword evidence="5 6" id="KW-0472">Membrane</keyword>
<evidence type="ECO:0000256" key="6">
    <source>
        <dbReference type="SAM" id="Phobius"/>
    </source>
</evidence>
<evidence type="ECO:0000313" key="7">
    <source>
        <dbReference type="EMBL" id="GMS94264.1"/>
    </source>
</evidence>
<comment type="subcellular location">
    <subcellularLocation>
        <location evidence="1">Membrane</location>
        <topology evidence="1">Multi-pass membrane protein</topology>
    </subcellularLocation>
</comment>
<proteinExistence type="inferred from homology"/>
<evidence type="ECO:0008006" key="9">
    <source>
        <dbReference type="Google" id="ProtNLM"/>
    </source>
</evidence>
<accession>A0AAV5TIY3</accession>
<dbReference type="InterPro" id="IPR050920">
    <property type="entry name" value="Nematode_rcpt-like_delta"/>
</dbReference>
<dbReference type="Pfam" id="PF10317">
    <property type="entry name" value="7TM_GPCR_Srd"/>
    <property type="match status" value="1"/>
</dbReference>
<dbReference type="PANTHER" id="PTHR22945:SF40">
    <property type="entry name" value="SERPENTINE RECEPTOR, CLASS D (DELTA)-RELATED"/>
    <property type="match status" value="1"/>
</dbReference>
<dbReference type="PANTHER" id="PTHR22945">
    <property type="entry name" value="SERPENTINE RECEPTOR, CLASS D DELTA"/>
    <property type="match status" value="1"/>
</dbReference>
<gene>
    <name evidence="7" type="ORF">PENTCL1PPCAC_16439</name>
</gene>
<dbReference type="Proteomes" id="UP001432027">
    <property type="component" value="Unassembled WGS sequence"/>
</dbReference>
<dbReference type="InterPro" id="IPR019421">
    <property type="entry name" value="7TM_GPCR_serpentine_rcpt_Srd"/>
</dbReference>
<sequence>MLKASSAEQQLSRIWIAARIAIVAIMIPTTLAFFLGGSYEVPEPYRNHSISAINLTGGVHDNLLPRSAIGSFTCIYYAGFFSIFAIRRKLFAGISKLQIASERFNHHIVYRSLTAQMLLPLVYLFANVLWILDMTGIVDSPILQRSVLIFSPVFALVSPLINMYYIPPYRQ</sequence>
<feature type="transmembrane region" description="Helical" evidence="6">
    <location>
        <begin position="12"/>
        <end position="35"/>
    </location>
</feature>
<evidence type="ECO:0000256" key="2">
    <source>
        <dbReference type="ARBA" id="ARBA00009166"/>
    </source>
</evidence>
<evidence type="ECO:0000256" key="3">
    <source>
        <dbReference type="ARBA" id="ARBA00022692"/>
    </source>
</evidence>
<feature type="non-terminal residue" evidence="7">
    <location>
        <position position="171"/>
    </location>
</feature>
<comment type="caution">
    <text evidence="7">The sequence shown here is derived from an EMBL/GenBank/DDBJ whole genome shotgun (WGS) entry which is preliminary data.</text>
</comment>
<feature type="transmembrane region" description="Helical" evidence="6">
    <location>
        <begin position="147"/>
        <end position="166"/>
    </location>
</feature>
<dbReference type="GO" id="GO:0016020">
    <property type="term" value="C:membrane"/>
    <property type="evidence" value="ECO:0007669"/>
    <property type="project" value="UniProtKB-SubCell"/>
</dbReference>
<feature type="transmembrane region" description="Helical" evidence="6">
    <location>
        <begin position="68"/>
        <end position="87"/>
    </location>
</feature>
<keyword evidence="3 6" id="KW-0812">Transmembrane</keyword>
<feature type="transmembrane region" description="Helical" evidence="6">
    <location>
        <begin position="108"/>
        <end position="132"/>
    </location>
</feature>
<keyword evidence="8" id="KW-1185">Reference proteome</keyword>
<dbReference type="AlphaFoldDB" id="A0AAV5TIY3"/>
<name>A0AAV5TIY3_9BILA</name>
<comment type="similarity">
    <text evidence="2">Belongs to the nematode receptor-like protein srd family.</text>
</comment>
<protein>
    <recommendedName>
        <fullName evidence="9">G protein-coupled receptor</fullName>
    </recommendedName>
</protein>
<organism evidence="7 8">
    <name type="scientific">Pristionchus entomophagus</name>
    <dbReference type="NCBI Taxonomy" id="358040"/>
    <lineage>
        <taxon>Eukaryota</taxon>
        <taxon>Metazoa</taxon>
        <taxon>Ecdysozoa</taxon>
        <taxon>Nematoda</taxon>
        <taxon>Chromadorea</taxon>
        <taxon>Rhabditida</taxon>
        <taxon>Rhabditina</taxon>
        <taxon>Diplogasteromorpha</taxon>
        <taxon>Diplogasteroidea</taxon>
        <taxon>Neodiplogasteridae</taxon>
        <taxon>Pristionchus</taxon>
    </lineage>
</organism>
<evidence type="ECO:0000256" key="4">
    <source>
        <dbReference type="ARBA" id="ARBA00022989"/>
    </source>
</evidence>
<evidence type="ECO:0000256" key="1">
    <source>
        <dbReference type="ARBA" id="ARBA00004141"/>
    </source>
</evidence>
<keyword evidence="4 6" id="KW-1133">Transmembrane helix</keyword>
<evidence type="ECO:0000313" key="8">
    <source>
        <dbReference type="Proteomes" id="UP001432027"/>
    </source>
</evidence>
<dbReference type="EMBL" id="BTSX01000004">
    <property type="protein sequence ID" value="GMS94264.1"/>
    <property type="molecule type" value="Genomic_DNA"/>
</dbReference>
<reference evidence="7" key="1">
    <citation type="submission" date="2023-10" db="EMBL/GenBank/DDBJ databases">
        <title>Genome assembly of Pristionchus species.</title>
        <authorList>
            <person name="Yoshida K."/>
            <person name="Sommer R.J."/>
        </authorList>
    </citation>
    <scope>NUCLEOTIDE SEQUENCE</scope>
    <source>
        <strain evidence="7">RS0144</strain>
    </source>
</reference>